<keyword evidence="2" id="KW-1185">Reference proteome</keyword>
<sequence length="90" mass="8809">MIEIVIVAGRILMITGGTAIGISTGVTVITAIGAETCGIIAEIDVVRFGITTGITIIMTTSLTFTGGGAAIGIPDLLSTIIAHRGGGGGP</sequence>
<evidence type="ECO:0000313" key="1">
    <source>
        <dbReference type="EMBL" id="GAA5494452.1"/>
    </source>
</evidence>
<accession>A0ABP9V1F3</accession>
<protein>
    <submittedName>
        <fullName evidence="1">Uncharacterized protein</fullName>
    </submittedName>
</protein>
<name>A0ABP9V1F3_9BACT</name>
<dbReference type="EMBL" id="BAABRL010000002">
    <property type="protein sequence ID" value="GAA5494452.1"/>
    <property type="molecule type" value="Genomic_DNA"/>
</dbReference>
<organism evidence="1 2">
    <name type="scientific">Rubritalea halochordaticola</name>
    <dbReference type="NCBI Taxonomy" id="714537"/>
    <lineage>
        <taxon>Bacteria</taxon>
        <taxon>Pseudomonadati</taxon>
        <taxon>Verrucomicrobiota</taxon>
        <taxon>Verrucomicrobiia</taxon>
        <taxon>Verrucomicrobiales</taxon>
        <taxon>Rubritaleaceae</taxon>
        <taxon>Rubritalea</taxon>
    </lineage>
</organism>
<dbReference type="Proteomes" id="UP001424741">
    <property type="component" value="Unassembled WGS sequence"/>
</dbReference>
<reference evidence="1 2" key="1">
    <citation type="submission" date="2024-02" db="EMBL/GenBank/DDBJ databases">
        <title>Rubritalea halochordaticola NBRC 107102.</title>
        <authorList>
            <person name="Ichikawa N."/>
            <person name="Katano-Makiyama Y."/>
            <person name="Hidaka K."/>
        </authorList>
    </citation>
    <scope>NUCLEOTIDE SEQUENCE [LARGE SCALE GENOMIC DNA]</scope>
    <source>
        <strain evidence="1 2">NBRC 107102</strain>
    </source>
</reference>
<proteinExistence type="predicted"/>
<gene>
    <name evidence="1" type="ORF">Rhal01_00613</name>
</gene>
<evidence type="ECO:0000313" key="2">
    <source>
        <dbReference type="Proteomes" id="UP001424741"/>
    </source>
</evidence>
<comment type="caution">
    <text evidence="1">The sequence shown here is derived from an EMBL/GenBank/DDBJ whole genome shotgun (WGS) entry which is preliminary data.</text>
</comment>